<keyword evidence="6" id="KW-0031">Aminopeptidase</keyword>
<dbReference type="PANTHER" id="PTHR43722:SF1">
    <property type="entry name" value="PROLINE IMINOPEPTIDASE"/>
    <property type="match status" value="1"/>
</dbReference>
<dbReference type="GO" id="GO:0004177">
    <property type="term" value="F:aminopeptidase activity"/>
    <property type="evidence" value="ECO:0007669"/>
    <property type="project" value="UniProtKB-EC"/>
</dbReference>
<dbReference type="InterPro" id="IPR002410">
    <property type="entry name" value="Peptidase_S33"/>
</dbReference>
<evidence type="ECO:0000256" key="1">
    <source>
        <dbReference type="ARBA" id="ARBA00001585"/>
    </source>
</evidence>
<dbReference type="PANTHER" id="PTHR43722">
    <property type="entry name" value="PROLINE IMINOPEPTIDASE"/>
    <property type="match status" value="1"/>
</dbReference>
<evidence type="ECO:0000256" key="9">
    <source>
        <dbReference type="ARBA" id="ARBA00022801"/>
    </source>
</evidence>
<dbReference type="Proteomes" id="UP000584325">
    <property type="component" value="Unassembled WGS sequence"/>
</dbReference>
<evidence type="ECO:0000256" key="2">
    <source>
        <dbReference type="ARBA" id="ARBA00004496"/>
    </source>
</evidence>
<comment type="catalytic activity">
    <reaction evidence="1">
        <text>Release of N-terminal proline from a peptide.</text>
        <dbReference type="EC" id="3.4.11.5"/>
    </reaction>
</comment>
<dbReference type="RefSeq" id="WP_175424733.1">
    <property type="nucleotide sequence ID" value="NZ_CP040017.1"/>
</dbReference>
<evidence type="ECO:0000256" key="7">
    <source>
        <dbReference type="ARBA" id="ARBA00022490"/>
    </source>
</evidence>
<evidence type="ECO:0000256" key="4">
    <source>
        <dbReference type="ARBA" id="ARBA00012568"/>
    </source>
</evidence>
<dbReference type="AlphaFoldDB" id="A0A7W5E7J3"/>
<name>A0A7W5E7J3_9BURK</name>
<reference evidence="13 14" key="1">
    <citation type="submission" date="2020-08" db="EMBL/GenBank/DDBJ databases">
        <title>Genomic Encyclopedia of Type Strains, Phase III (KMG-III): the genomes of soil and plant-associated and newly described type strains.</title>
        <authorList>
            <person name="Whitman W."/>
        </authorList>
    </citation>
    <scope>NUCLEOTIDE SEQUENCE [LARGE SCALE GENOMIC DNA]</scope>
    <source>
        <strain evidence="13 14">CECT 7753</strain>
    </source>
</reference>
<gene>
    <name evidence="13" type="ORF">FHS02_000886</name>
</gene>
<keyword evidence="7" id="KW-0963">Cytoplasm</keyword>
<dbReference type="InterPro" id="IPR029058">
    <property type="entry name" value="AB_hydrolase_fold"/>
</dbReference>
<dbReference type="GO" id="GO:0005737">
    <property type="term" value="C:cytoplasm"/>
    <property type="evidence" value="ECO:0007669"/>
    <property type="project" value="InterPro"/>
</dbReference>
<dbReference type="EC" id="3.4.11.5" evidence="4"/>
<accession>A0A7W5E7J3</accession>
<evidence type="ECO:0000313" key="14">
    <source>
        <dbReference type="Proteomes" id="UP000584325"/>
    </source>
</evidence>
<dbReference type="Gene3D" id="3.40.50.1820">
    <property type="entry name" value="alpha/beta hydrolase"/>
    <property type="match status" value="1"/>
</dbReference>
<organism evidence="13 14">
    <name type="scientific">Pseudoduganella umbonata</name>
    <dbReference type="NCBI Taxonomy" id="864828"/>
    <lineage>
        <taxon>Bacteria</taxon>
        <taxon>Pseudomonadati</taxon>
        <taxon>Pseudomonadota</taxon>
        <taxon>Betaproteobacteria</taxon>
        <taxon>Burkholderiales</taxon>
        <taxon>Oxalobacteraceae</taxon>
        <taxon>Telluria group</taxon>
        <taxon>Pseudoduganella</taxon>
    </lineage>
</organism>
<dbReference type="InterPro" id="IPR000073">
    <property type="entry name" value="AB_hydrolase_1"/>
</dbReference>
<evidence type="ECO:0000313" key="13">
    <source>
        <dbReference type="EMBL" id="MBB3220099.1"/>
    </source>
</evidence>
<comment type="subcellular location">
    <subcellularLocation>
        <location evidence="2">Cytoplasm</location>
    </subcellularLocation>
</comment>
<dbReference type="InterPro" id="IPR005944">
    <property type="entry name" value="Pro_iminopeptidase"/>
</dbReference>
<feature type="signal peptide" evidence="11">
    <location>
        <begin position="1"/>
        <end position="21"/>
    </location>
</feature>
<dbReference type="Pfam" id="PF00561">
    <property type="entry name" value="Abhydrolase_1"/>
    <property type="match status" value="1"/>
</dbReference>
<feature type="chain" id="PRO_5030760672" description="Proline iminopeptidase" evidence="11">
    <location>
        <begin position="22"/>
        <end position="341"/>
    </location>
</feature>
<keyword evidence="9" id="KW-0378">Hydrolase</keyword>
<comment type="similarity">
    <text evidence="3">Belongs to the peptidase S33 family.</text>
</comment>
<keyword evidence="8" id="KW-0645">Protease</keyword>
<proteinExistence type="inferred from homology"/>
<evidence type="ECO:0000256" key="10">
    <source>
        <dbReference type="ARBA" id="ARBA00029605"/>
    </source>
</evidence>
<evidence type="ECO:0000256" key="5">
    <source>
        <dbReference type="ARBA" id="ARBA00021843"/>
    </source>
</evidence>
<sequence>MHRFAKLLAAAFLASSSASFAACPDPDAPVDEAAFVPVNGIAQWVTIKGKRCGNPAVLFIHGGPGNPLSPYADKLFGAWEGEFTLVQWDQRGAGMTYGRQPPPEETPLTMEQMTADGLAVAEHVTRQLGQPKLLLWGSSWGAMLGISMAHARPEIFTAYVGSAQVVDYRTTQAAGYARLVALAHAAGDAESLGKLEALGAPPWTNPRSFGVMRRVVRKYEALATDAPPKAWWEPAPQYATPRAQADYTAGEDYSFLHFVGWRGDGMFSRFDLYRMGTRFAVPMYFVHGEEDLLGPIEIARRYFDAVKAPSKTFVAVPRTGHDPNEAMLAAQYRLLRQASGH</sequence>
<feature type="domain" description="AB hydrolase-1" evidence="12">
    <location>
        <begin position="55"/>
        <end position="323"/>
    </location>
</feature>
<dbReference type="GO" id="GO:0006508">
    <property type="term" value="P:proteolysis"/>
    <property type="evidence" value="ECO:0007669"/>
    <property type="project" value="InterPro"/>
</dbReference>
<dbReference type="SUPFAM" id="SSF53474">
    <property type="entry name" value="alpha/beta-Hydrolases"/>
    <property type="match status" value="1"/>
</dbReference>
<comment type="caution">
    <text evidence="13">The sequence shown here is derived from an EMBL/GenBank/DDBJ whole genome shotgun (WGS) entry which is preliminary data.</text>
</comment>
<keyword evidence="11" id="KW-0732">Signal</keyword>
<dbReference type="EMBL" id="JACHXS010000001">
    <property type="protein sequence ID" value="MBB3220099.1"/>
    <property type="molecule type" value="Genomic_DNA"/>
</dbReference>
<dbReference type="PRINTS" id="PR00793">
    <property type="entry name" value="PROAMNOPTASE"/>
</dbReference>
<protein>
    <recommendedName>
        <fullName evidence="5">Proline iminopeptidase</fullName>
        <ecNumber evidence="4">3.4.11.5</ecNumber>
    </recommendedName>
    <alternativeName>
        <fullName evidence="10">Prolyl aminopeptidase</fullName>
    </alternativeName>
</protein>
<dbReference type="PROSITE" id="PS51257">
    <property type="entry name" value="PROKAR_LIPOPROTEIN"/>
    <property type="match status" value="1"/>
</dbReference>
<evidence type="ECO:0000256" key="6">
    <source>
        <dbReference type="ARBA" id="ARBA00022438"/>
    </source>
</evidence>
<evidence type="ECO:0000256" key="8">
    <source>
        <dbReference type="ARBA" id="ARBA00022670"/>
    </source>
</evidence>
<evidence type="ECO:0000259" key="12">
    <source>
        <dbReference type="Pfam" id="PF00561"/>
    </source>
</evidence>
<evidence type="ECO:0000256" key="3">
    <source>
        <dbReference type="ARBA" id="ARBA00010088"/>
    </source>
</evidence>
<evidence type="ECO:0000256" key="11">
    <source>
        <dbReference type="SAM" id="SignalP"/>
    </source>
</evidence>